<dbReference type="EMBL" id="JAENHN010000046">
    <property type="protein sequence ID" value="MBK1812158.1"/>
    <property type="molecule type" value="Genomic_DNA"/>
</dbReference>
<keyword evidence="1" id="KW-0472">Membrane</keyword>
<comment type="caution">
    <text evidence="2">The sequence shown here is derived from an EMBL/GenBank/DDBJ whole genome shotgun (WGS) entry which is preliminary data.</text>
</comment>
<dbReference type="InterPro" id="IPR025372">
    <property type="entry name" value="DUF4362"/>
</dbReference>
<evidence type="ECO:0000256" key="1">
    <source>
        <dbReference type="SAM" id="Phobius"/>
    </source>
</evidence>
<keyword evidence="1" id="KW-0812">Transmembrane</keyword>
<dbReference type="Proteomes" id="UP000596739">
    <property type="component" value="Unassembled WGS sequence"/>
</dbReference>
<sequence>MIKLFKIFVAFLVLTLIVVGIYWLIIHPKSYSYDTAVGNGDVVMGAGGKANIEKFHSFIKNVQNKQTDKIRITAYSKEGNPTIFDLDFDGKIIKCTTDNTRDLYGRELSKRYGEYTKIIKNDINDYSLVDETGKYKNQWIFQE</sequence>
<gene>
    <name evidence="2" type="ORF">JHL18_16165</name>
</gene>
<organism evidence="2 3">
    <name type="scientific">Clostridium yunnanense</name>
    <dbReference type="NCBI Taxonomy" id="2800325"/>
    <lineage>
        <taxon>Bacteria</taxon>
        <taxon>Bacillati</taxon>
        <taxon>Bacillota</taxon>
        <taxon>Clostridia</taxon>
        <taxon>Eubacteriales</taxon>
        <taxon>Clostridiaceae</taxon>
        <taxon>Clostridium</taxon>
    </lineage>
</organism>
<evidence type="ECO:0000313" key="3">
    <source>
        <dbReference type="Proteomes" id="UP000596739"/>
    </source>
</evidence>
<reference evidence="3" key="1">
    <citation type="submission" date="2021-01" db="EMBL/GenBank/DDBJ databases">
        <title>Genome public.</title>
        <authorList>
            <person name="Liu C."/>
            <person name="Sun Q."/>
        </authorList>
    </citation>
    <scope>NUCLEOTIDE SEQUENCE [LARGE SCALE GENOMIC DNA]</scope>
    <source>
        <strain evidence="3">YIM B02505</strain>
    </source>
</reference>
<name>A0ABS1ES90_9CLOT</name>
<keyword evidence="1" id="KW-1133">Transmembrane helix</keyword>
<dbReference type="RefSeq" id="WP_200271081.1">
    <property type="nucleotide sequence ID" value="NZ_JAENHN010000046.1"/>
</dbReference>
<accession>A0ABS1ES90</accession>
<keyword evidence="3" id="KW-1185">Reference proteome</keyword>
<proteinExistence type="predicted"/>
<evidence type="ECO:0000313" key="2">
    <source>
        <dbReference type="EMBL" id="MBK1812158.1"/>
    </source>
</evidence>
<dbReference type="Pfam" id="PF14275">
    <property type="entry name" value="DUF4362"/>
    <property type="match status" value="1"/>
</dbReference>
<feature type="transmembrane region" description="Helical" evidence="1">
    <location>
        <begin position="7"/>
        <end position="25"/>
    </location>
</feature>
<protein>
    <submittedName>
        <fullName evidence="2">DUF4362 domain-containing protein</fullName>
    </submittedName>
</protein>